<keyword evidence="1" id="KW-0472">Membrane</keyword>
<feature type="transmembrane region" description="Helical" evidence="1">
    <location>
        <begin position="21"/>
        <end position="42"/>
    </location>
</feature>
<organism evidence="2 3">
    <name type="scientific">Xenorhabdus lircayensis</name>
    <dbReference type="NCBI Taxonomy" id="2763499"/>
    <lineage>
        <taxon>Bacteria</taxon>
        <taxon>Pseudomonadati</taxon>
        <taxon>Pseudomonadota</taxon>
        <taxon>Gammaproteobacteria</taxon>
        <taxon>Enterobacterales</taxon>
        <taxon>Morganellaceae</taxon>
        <taxon>Xenorhabdus</taxon>
    </lineage>
</organism>
<dbReference type="RefSeq" id="WP_198690889.1">
    <property type="nucleotide sequence ID" value="NZ_CAWPUD010000054.1"/>
</dbReference>
<dbReference type="EMBL" id="JACOII010000054">
    <property type="protein sequence ID" value="MBI6550117.1"/>
    <property type="molecule type" value="Genomic_DNA"/>
</dbReference>
<reference evidence="2 3" key="1">
    <citation type="submission" date="2020-08" db="EMBL/GenBank/DDBJ databases">
        <title>Description of Xenorhabdus lircayensis sp. nov., the symbiotic bacterium associated with the entomopathogenic nematode Steirnernema unicornum.</title>
        <authorList>
            <person name="Castaneda-Alvarez C."/>
            <person name="Prodan S."/>
            <person name="Zamorano A."/>
            <person name="San-Blas E."/>
            <person name="Aballay E."/>
        </authorList>
    </citation>
    <scope>NUCLEOTIDE SEQUENCE [LARGE SCALE GENOMIC DNA]</scope>
    <source>
        <strain evidence="2 3">VLS</strain>
    </source>
</reference>
<accession>A0ABS0U909</accession>
<feature type="transmembrane region" description="Helical" evidence="1">
    <location>
        <begin position="48"/>
        <end position="68"/>
    </location>
</feature>
<evidence type="ECO:0000313" key="3">
    <source>
        <dbReference type="Proteomes" id="UP000696184"/>
    </source>
</evidence>
<dbReference type="Proteomes" id="UP000696184">
    <property type="component" value="Unassembled WGS sequence"/>
</dbReference>
<keyword evidence="1" id="KW-0812">Transmembrane</keyword>
<evidence type="ECO:0000256" key="1">
    <source>
        <dbReference type="SAM" id="Phobius"/>
    </source>
</evidence>
<protein>
    <submittedName>
        <fullName evidence="2">Uncharacterized protein</fullName>
    </submittedName>
</protein>
<keyword evidence="1" id="KW-1133">Transmembrane helix</keyword>
<keyword evidence="3" id="KW-1185">Reference proteome</keyword>
<comment type="caution">
    <text evidence="2">The sequence shown here is derived from an EMBL/GenBank/DDBJ whole genome shotgun (WGS) entry which is preliminary data.</text>
</comment>
<name>A0ABS0U909_9GAMM</name>
<sequence>MKHKIFSKGWFKDLSCFFIKELLWTNIPVVAIFTWSMISLYFFSEEWWISSLVGSAVILFLTFILIYINEKKKS</sequence>
<gene>
    <name evidence="2" type="ORF">H8A87_15740</name>
</gene>
<proteinExistence type="predicted"/>
<evidence type="ECO:0000313" key="2">
    <source>
        <dbReference type="EMBL" id="MBI6550117.1"/>
    </source>
</evidence>